<organism evidence="2 3">
    <name type="scientific">Athelia psychrophila</name>
    <dbReference type="NCBI Taxonomy" id="1759441"/>
    <lineage>
        <taxon>Eukaryota</taxon>
        <taxon>Fungi</taxon>
        <taxon>Dikarya</taxon>
        <taxon>Basidiomycota</taxon>
        <taxon>Agaricomycotina</taxon>
        <taxon>Agaricomycetes</taxon>
        <taxon>Agaricomycetidae</taxon>
        <taxon>Atheliales</taxon>
        <taxon>Atheliaceae</taxon>
        <taxon>Athelia</taxon>
    </lineage>
</organism>
<sequence length="80" mass="8531">IISLLTSGHSTRAVASQTGVSKSKIAYIAKEKHPDKENLRGGQPSKLSPTDKRAISIQIQTGKAENAVQVAKNINTTLPH</sequence>
<keyword evidence="3" id="KW-1185">Reference proteome</keyword>
<accession>A0A166X9W4</accession>
<name>A0A166X9W4_9AGAM</name>
<dbReference type="AlphaFoldDB" id="A0A166X9W4"/>
<protein>
    <submittedName>
        <fullName evidence="2">Uncharacterized protein</fullName>
    </submittedName>
</protein>
<proteinExistence type="predicted"/>
<gene>
    <name evidence="2" type="ORF">FIBSPDRAFT_694767</name>
</gene>
<dbReference type="Proteomes" id="UP000076532">
    <property type="component" value="Unassembled WGS sequence"/>
</dbReference>
<dbReference type="OrthoDB" id="3008056at2759"/>
<evidence type="ECO:0000313" key="3">
    <source>
        <dbReference type="Proteomes" id="UP000076532"/>
    </source>
</evidence>
<reference evidence="2 3" key="1">
    <citation type="journal article" date="2016" name="Mol. Biol. Evol.">
        <title>Comparative Genomics of Early-Diverging Mushroom-Forming Fungi Provides Insights into the Origins of Lignocellulose Decay Capabilities.</title>
        <authorList>
            <person name="Nagy L.G."/>
            <person name="Riley R."/>
            <person name="Tritt A."/>
            <person name="Adam C."/>
            <person name="Daum C."/>
            <person name="Floudas D."/>
            <person name="Sun H."/>
            <person name="Yadav J.S."/>
            <person name="Pangilinan J."/>
            <person name="Larsson K.H."/>
            <person name="Matsuura K."/>
            <person name="Barry K."/>
            <person name="Labutti K."/>
            <person name="Kuo R."/>
            <person name="Ohm R.A."/>
            <person name="Bhattacharya S.S."/>
            <person name="Shirouzu T."/>
            <person name="Yoshinaga Y."/>
            <person name="Martin F.M."/>
            <person name="Grigoriev I.V."/>
            <person name="Hibbett D.S."/>
        </authorList>
    </citation>
    <scope>NUCLEOTIDE SEQUENCE [LARGE SCALE GENOMIC DNA]</scope>
    <source>
        <strain evidence="2 3">CBS 109695</strain>
    </source>
</reference>
<feature type="non-terminal residue" evidence="2">
    <location>
        <position position="80"/>
    </location>
</feature>
<evidence type="ECO:0000256" key="1">
    <source>
        <dbReference type="SAM" id="MobiDB-lite"/>
    </source>
</evidence>
<evidence type="ECO:0000313" key="2">
    <source>
        <dbReference type="EMBL" id="KZP34569.1"/>
    </source>
</evidence>
<dbReference type="EMBL" id="KV417480">
    <property type="protein sequence ID" value="KZP34569.1"/>
    <property type="molecule type" value="Genomic_DNA"/>
</dbReference>
<feature type="region of interest" description="Disordered" evidence="1">
    <location>
        <begin position="31"/>
        <end position="52"/>
    </location>
</feature>
<feature type="non-terminal residue" evidence="2">
    <location>
        <position position="1"/>
    </location>
</feature>